<organism evidence="1 2">
    <name type="scientific">Siminovitchia thermophila</name>
    <dbReference type="NCBI Taxonomy" id="1245522"/>
    <lineage>
        <taxon>Bacteria</taxon>
        <taxon>Bacillati</taxon>
        <taxon>Bacillota</taxon>
        <taxon>Bacilli</taxon>
        <taxon>Bacillales</taxon>
        <taxon>Bacillaceae</taxon>
        <taxon>Siminovitchia</taxon>
    </lineage>
</organism>
<dbReference type="Pfam" id="PF18801">
    <property type="entry name" value="RapH_N"/>
    <property type="match status" value="1"/>
</dbReference>
<dbReference type="Proteomes" id="UP000823485">
    <property type="component" value="Unassembled WGS sequence"/>
</dbReference>
<accession>A0ABS2R7N4</accession>
<protein>
    <submittedName>
        <fullName evidence="1">Tetratricopeptide (TPR) repeat protein</fullName>
    </submittedName>
</protein>
<name>A0ABS2R7N4_9BACI</name>
<dbReference type="EMBL" id="JAFBFH010000008">
    <property type="protein sequence ID" value="MBM7714586.1"/>
    <property type="molecule type" value="Genomic_DNA"/>
</dbReference>
<reference evidence="1 2" key="1">
    <citation type="submission" date="2021-01" db="EMBL/GenBank/DDBJ databases">
        <title>Genomic Encyclopedia of Type Strains, Phase IV (KMG-IV): sequencing the most valuable type-strain genomes for metagenomic binning, comparative biology and taxonomic classification.</title>
        <authorList>
            <person name="Goeker M."/>
        </authorList>
    </citation>
    <scope>NUCLEOTIDE SEQUENCE [LARGE SCALE GENOMIC DNA]</scope>
    <source>
        <strain evidence="1 2">DSM 105453</strain>
    </source>
</reference>
<gene>
    <name evidence="1" type="ORF">JOC94_001558</name>
</gene>
<evidence type="ECO:0000313" key="2">
    <source>
        <dbReference type="Proteomes" id="UP000823485"/>
    </source>
</evidence>
<comment type="caution">
    <text evidence="1">The sequence shown here is derived from an EMBL/GenBank/DDBJ whole genome shotgun (WGS) entry which is preliminary data.</text>
</comment>
<sequence length="234" mass="27748">MSTIAFEEVGQVINDWYKVIKQQDVSKAAIMRKEMENMLPSMEKNQNVLLYFNLIDSRYKLMTEDYKKSGELLDKVQAKALEESTENIIQYYFHLFSGMYKFHQKRYINAIIYYKMAEEQLKKIPDEIEKAEFHYQLAIAYYQIEQNIFSITHAKTAYAIFKAHDSYKEKMVKCEMILGANKLDLLLHEQTKKHYEKARSIAKENGFRYTESLALFNFGICFERQKCSASCELF</sequence>
<proteinExistence type="predicted"/>
<evidence type="ECO:0000313" key="1">
    <source>
        <dbReference type="EMBL" id="MBM7714586.1"/>
    </source>
</evidence>
<dbReference type="RefSeq" id="WP_236017014.1">
    <property type="nucleotide sequence ID" value="NZ_JAFBFH010000008.1"/>
</dbReference>
<dbReference type="InterPro" id="IPR011990">
    <property type="entry name" value="TPR-like_helical_dom_sf"/>
</dbReference>
<keyword evidence="2" id="KW-1185">Reference proteome</keyword>
<dbReference type="Gene3D" id="1.25.40.10">
    <property type="entry name" value="Tetratricopeptide repeat domain"/>
    <property type="match status" value="1"/>
</dbReference>
<dbReference type="SUPFAM" id="SSF48452">
    <property type="entry name" value="TPR-like"/>
    <property type="match status" value="1"/>
</dbReference>